<dbReference type="InterPro" id="IPR019921">
    <property type="entry name" value="Lucif-like_OxRdtase_Rv2161c"/>
</dbReference>
<evidence type="ECO:0000256" key="4">
    <source>
        <dbReference type="ARBA" id="ARBA00023033"/>
    </source>
</evidence>
<organism evidence="6 7">
    <name type="scientific">Tamaricihabitans halophyticus</name>
    <dbReference type="NCBI Taxonomy" id="1262583"/>
    <lineage>
        <taxon>Bacteria</taxon>
        <taxon>Bacillati</taxon>
        <taxon>Actinomycetota</taxon>
        <taxon>Actinomycetes</taxon>
        <taxon>Pseudonocardiales</taxon>
        <taxon>Pseudonocardiaceae</taxon>
        <taxon>Tamaricihabitans</taxon>
    </lineage>
</organism>
<dbReference type="SUPFAM" id="SSF51679">
    <property type="entry name" value="Bacterial luciferase-like"/>
    <property type="match status" value="1"/>
</dbReference>
<gene>
    <name evidence="6" type="ORF">EV191_105239</name>
</gene>
<dbReference type="PANTHER" id="PTHR42847:SF4">
    <property type="entry name" value="ALKANESULFONATE MONOOXYGENASE-RELATED"/>
    <property type="match status" value="1"/>
</dbReference>
<dbReference type="GO" id="GO:0008726">
    <property type="term" value="F:alkanesulfonate monooxygenase activity"/>
    <property type="evidence" value="ECO:0007669"/>
    <property type="project" value="TreeGrafter"/>
</dbReference>
<evidence type="ECO:0000313" key="6">
    <source>
        <dbReference type="EMBL" id="TCP53173.1"/>
    </source>
</evidence>
<dbReference type="InterPro" id="IPR050172">
    <property type="entry name" value="SsuD_RutA_monooxygenase"/>
</dbReference>
<evidence type="ECO:0000259" key="5">
    <source>
        <dbReference type="Pfam" id="PF00296"/>
    </source>
</evidence>
<evidence type="ECO:0000313" key="7">
    <source>
        <dbReference type="Proteomes" id="UP000294911"/>
    </source>
</evidence>
<dbReference type="AlphaFoldDB" id="A0A4R2QTA1"/>
<keyword evidence="2" id="KW-0288">FMN</keyword>
<dbReference type="EMBL" id="SLXQ01000005">
    <property type="protein sequence ID" value="TCP53173.1"/>
    <property type="molecule type" value="Genomic_DNA"/>
</dbReference>
<name>A0A4R2QTA1_9PSEU</name>
<comment type="caution">
    <text evidence="6">The sequence shown here is derived from an EMBL/GenBank/DDBJ whole genome shotgun (WGS) entry which is preliminary data.</text>
</comment>
<protein>
    <submittedName>
        <fullName evidence="6">Putative F420-dependent oxidoreductase</fullName>
    </submittedName>
</protein>
<reference evidence="6 7" key="1">
    <citation type="submission" date="2019-03" db="EMBL/GenBank/DDBJ databases">
        <title>Genomic Encyclopedia of Type Strains, Phase IV (KMG-IV): sequencing the most valuable type-strain genomes for metagenomic binning, comparative biology and taxonomic classification.</title>
        <authorList>
            <person name="Goeker M."/>
        </authorList>
    </citation>
    <scope>NUCLEOTIDE SEQUENCE [LARGE SCALE GENOMIC DNA]</scope>
    <source>
        <strain evidence="6 7">DSM 45765</strain>
    </source>
</reference>
<feature type="domain" description="Luciferase-like" evidence="5">
    <location>
        <begin position="14"/>
        <end position="261"/>
    </location>
</feature>
<evidence type="ECO:0000256" key="1">
    <source>
        <dbReference type="ARBA" id="ARBA00022630"/>
    </source>
</evidence>
<proteinExistence type="predicted"/>
<keyword evidence="3" id="KW-0560">Oxidoreductase</keyword>
<dbReference type="InterPro" id="IPR036661">
    <property type="entry name" value="Luciferase-like_sf"/>
</dbReference>
<evidence type="ECO:0000256" key="2">
    <source>
        <dbReference type="ARBA" id="ARBA00022643"/>
    </source>
</evidence>
<dbReference type="PANTHER" id="PTHR42847">
    <property type="entry name" value="ALKANESULFONATE MONOOXYGENASE"/>
    <property type="match status" value="1"/>
</dbReference>
<keyword evidence="1" id="KW-0285">Flavoprotein</keyword>
<accession>A0A4R2QTA1</accession>
<keyword evidence="4" id="KW-0503">Monooxygenase</keyword>
<dbReference type="Gene3D" id="3.20.20.30">
    <property type="entry name" value="Luciferase-like domain"/>
    <property type="match status" value="1"/>
</dbReference>
<dbReference type="NCBIfam" id="TIGR03619">
    <property type="entry name" value="F420_Rv2161c"/>
    <property type="match status" value="1"/>
</dbReference>
<evidence type="ECO:0000256" key="3">
    <source>
        <dbReference type="ARBA" id="ARBA00023002"/>
    </source>
</evidence>
<dbReference type="RefSeq" id="WP_132877604.1">
    <property type="nucleotide sequence ID" value="NZ_SLXQ01000005.1"/>
</dbReference>
<dbReference type="OrthoDB" id="3206024at2"/>
<dbReference type="Pfam" id="PF00296">
    <property type="entry name" value="Bac_luciferase"/>
    <property type="match status" value="1"/>
</dbReference>
<dbReference type="GO" id="GO:0046306">
    <property type="term" value="P:alkanesulfonate catabolic process"/>
    <property type="evidence" value="ECO:0007669"/>
    <property type="project" value="TreeGrafter"/>
</dbReference>
<dbReference type="Proteomes" id="UP000294911">
    <property type="component" value="Unassembled WGS sequence"/>
</dbReference>
<dbReference type="InterPro" id="IPR011251">
    <property type="entry name" value="Luciferase-like_dom"/>
</dbReference>
<sequence>MRIGLGLPHYGPLADASGIARFAAAAEELGYTSLWTGDRVLAPVRPSDIYPGGGTPERPYPPEYTRFLDPLVALTVAATTTSTIRLGTSTLTGTLHTPVLLGRSLTSLDQVSGGRLDVGLGIGWLRDEYAAAGVPWADRGKRLDELIDALLALWTRQPVEHHGHFWDIPESTVDLRPVQQPRPPILLGGFSAAALERIGRRADGWLMAGFSPHLLAEQWATIRAAAERAGRDPSAVRRVLRLNPQQPTDVAEVTEQLGVAKELAVDEAFVDLHFVATDIDDALAYATALRAQIPRLAG</sequence>
<keyword evidence="7" id="KW-1185">Reference proteome</keyword>